<dbReference type="OrthoDB" id="9793856at2"/>
<dbReference type="Proteomes" id="UP000267017">
    <property type="component" value="Unassembled WGS sequence"/>
</dbReference>
<dbReference type="Gene3D" id="2.70.98.70">
    <property type="match status" value="1"/>
</dbReference>
<evidence type="ECO:0008006" key="3">
    <source>
        <dbReference type="Google" id="ProtNLM"/>
    </source>
</evidence>
<organism evidence="1 2">
    <name type="scientific">Paenibacillus oralis</name>
    <dbReference type="NCBI Taxonomy" id="2490856"/>
    <lineage>
        <taxon>Bacteria</taxon>
        <taxon>Bacillati</taxon>
        <taxon>Bacillota</taxon>
        <taxon>Bacilli</taxon>
        <taxon>Bacillales</taxon>
        <taxon>Paenibacillaceae</taxon>
        <taxon>Paenibacillus</taxon>
    </lineage>
</organism>
<dbReference type="PANTHER" id="PTHR38045">
    <property type="entry name" value="CHROMOSOME 1, WHOLE GENOME SHOTGUN SEQUENCE"/>
    <property type="match status" value="1"/>
</dbReference>
<reference evidence="1 2" key="1">
    <citation type="submission" date="2018-11" db="EMBL/GenBank/DDBJ databases">
        <title>Genome sequencing of Paenibacillus sp. KCOM 3021 (= ChDC PVNT-B20).</title>
        <authorList>
            <person name="Kook J.-K."/>
            <person name="Park S.-N."/>
            <person name="Lim Y.K."/>
        </authorList>
    </citation>
    <scope>NUCLEOTIDE SEQUENCE [LARGE SCALE GENOMIC DNA]</scope>
    <source>
        <strain evidence="1 2">KCOM 3021</strain>
    </source>
</reference>
<keyword evidence="2" id="KW-1185">Reference proteome</keyword>
<accession>A0A3P3TY32</accession>
<dbReference type="Gene3D" id="1.50.10.100">
    <property type="entry name" value="Chondroitin AC/alginate lyase"/>
    <property type="match status" value="1"/>
</dbReference>
<proteinExistence type="predicted"/>
<comment type="caution">
    <text evidence="1">The sequence shown here is derived from an EMBL/GenBank/DDBJ whole genome shotgun (WGS) entry which is preliminary data.</text>
</comment>
<evidence type="ECO:0000313" key="2">
    <source>
        <dbReference type="Proteomes" id="UP000267017"/>
    </source>
</evidence>
<dbReference type="AlphaFoldDB" id="A0A3P3TY32"/>
<dbReference type="PANTHER" id="PTHR38045:SF1">
    <property type="entry name" value="HEPARINASE II_III-LIKE PROTEIN"/>
    <property type="match status" value="1"/>
</dbReference>
<sequence length="611" mass="69166">MNSLGRTLEREDWLTIVSRMVPADLRLYYPDGDQGAFWRRVRESGEHREEVREIRAEAERLRQEKNPELTFSLFTIYANRGTRLEYERVYFERRRRLNTFVLLALLDPDDQDAEHELLDMIWSVCGEYTWCLPAHLGEDGHDRAIDLFAAETGFTLGEIALLLQGRLPKLLQTRIEAEVNRRLFWPFLRSAPYEWETATHNWAAVCAGSVGAAALLLLRDPEALSAILQRVQASLECYLQGFGADGACPEGPGYWNYGFGYFVYFADLLARRTLGEADLFALDKVRRIAEFQQKCYLGGDRVANFSDALPHCRVQIGLSYELARRYKSVQLPPPGLRADYRDDHCSRWAPAFRNLIWKNGTAGGEQDRDWPAASYDLPDAQWLVSRHRSTAGSFGFAAKGGHNGEPHNHNDLGHFILIAAGDTFAADLGSGEYTADYFGTGRYRYDCNGSQGHSVPIINGRYQAEGERHAAAVLEAATGETRDALRLDLTGAYDEAGLERFIRSFVWNKTELPVLELTDEFRFVSPPETLAERVVTPLPPAMLGNGEVLLAAGGGGKRALRIVYDGQRLEPDVQPHTFRNHFGQDETWYSLDFIVKQPGLIERVRLRFEFV</sequence>
<name>A0A3P3TY32_9BACL</name>
<dbReference type="EMBL" id="RRCN01000001">
    <property type="protein sequence ID" value="RRJ63021.1"/>
    <property type="molecule type" value="Genomic_DNA"/>
</dbReference>
<evidence type="ECO:0000313" key="1">
    <source>
        <dbReference type="EMBL" id="RRJ63021.1"/>
    </source>
</evidence>
<dbReference type="SUPFAM" id="SSF48230">
    <property type="entry name" value="Chondroitin AC/alginate lyase"/>
    <property type="match status" value="1"/>
</dbReference>
<gene>
    <name evidence="1" type="ORF">EHV15_08850</name>
</gene>
<protein>
    <recommendedName>
        <fullName evidence="3">Heparinase</fullName>
    </recommendedName>
</protein>
<dbReference type="RefSeq" id="WP_128630880.1">
    <property type="nucleotide sequence ID" value="NZ_RRCN01000001.1"/>
</dbReference>
<dbReference type="InterPro" id="IPR008929">
    <property type="entry name" value="Chondroitin_lyas"/>
</dbReference>